<dbReference type="Proteomes" id="UP001279734">
    <property type="component" value="Unassembled WGS sequence"/>
</dbReference>
<keyword evidence="2" id="KW-1185">Reference proteome</keyword>
<accession>A0AAD3TFB7</accession>
<sequence length="69" mass="8204">MMDRLILSTLLPLRELFRSDDEAPTRRRHLLHHLYDLLLTFCLNFGFSCVWLSNFKIKGCDGEEVLKQH</sequence>
<gene>
    <name evidence="1" type="ORF">Nepgr_030736</name>
</gene>
<evidence type="ECO:0000313" key="1">
    <source>
        <dbReference type="EMBL" id="GMH28893.1"/>
    </source>
</evidence>
<name>A0AAD3TFB7_NEPGR</name>
<evidence type="ECO:0000313" key="2">
    <source>
        <dbReference type="Proteomes" id="UP001279734"/>
    </source>
</evidence>
<proteinExistence type="predicted"/>
<organism evidence="1 2">
    <name type="scientific">Nepenthes gracilis</name>
    <name type="common">Slender pitcher plant</name>
    <dbReference type="NCBI Taxonomy" id="150966"/>
    <lineage>
        <taxon>Eukaryota</taxon>
        <taxon>Viridiplantae</taxon>
        <taxon>Streptophyta</taxon>
        <taxon>Embryophyta</taxon>
        <taxon>Tracheophyta</taxon>
        <taxon>Spermatophyta</taxon>
        <taxon>Magnoliopsida</taxon>
        <taxon>eudicotyledons</taxon>
        <taxon>Gunneridae</taxon>
        <taxon>Pentapetalae</taxon>
        <taxon>Caryophyllales</taxon>
        <taxon>Nepenthaceae</taxon>
        <taxon>Nepenthes</taxon>
    </lineage>
</organism>
<comment type="caution">
    <text evidence="1">The sequence shown here is derived from an EMBL/GenBank/DDBJ whole genome shotgun (WGS) entry which is preliminary data.</text>
</comment>
<reference evidence="1" key="1">
    <citation type="submission" date="2023-05" db="EMBL/GenBank/DDBJ databases">
        <title>Nepenthes gracilis genome sequencing.</title>
        <authorList>
            <person name="Fukushima K."/>
        </authorList>
    </citation>
    <scope>NUCLEOTIDE SEQUENCE</scope>
    <source>
        <strain evidence="1">SING2019-196</strain>
    </source>
</reference>
<protein>
    <submittedName>
        <fullName evidence="1">Uncharacterized protein</fullName>
    </submittedName>
</protein>
<dbReference type="EMBL" id="BSYO01000035">
    <property type="protein sequence ID" value="GMH28893.1"/>
    <property type="molecule type" value="Genomic_DNA"/>
</dbReference>
<dbReference type="AlphaFoldDB" id="A0AAD3TFB7"/>